<feature type="transmembrane region" description="Helical" evidence="1">
    <location>
        <begin position="20"/>
        <end position="37"/>
    </location>
</feature>
<protein>
    <submittedName>
        <fullName evidence="2">Uncharacterized protein</fullName>
    </submittedName>
</protein>
<evidence type="ECO:0000313" key="2">
    <source>
        <dbReference type="EMBL" id="NEI68844.1"/>
    </source>
</evidence>
<dbReference type="AlphaFoldDB" id="A0A6L9U0Y9"/>
<proteinExistence type="predicted"/>
<name>A0A6L9U0Y9_9HYPH</name>
<dbReference type="Proteomes" id="UP000483035">
    <property type="component" value="Unassembled WGS sequence"/>
</dbReference>
<gene>
    <name evidence="2" type="ORF">GR212_04605</name>
</gene>
<keyword evidence="1" id="KW-1133">Transmembrane helix</keyword>
<reference evidence="2 3" key="1">
    <citation type="submission" date="2019-12" db="EMBL/GenBank/DDBJ databases">
        <title>Rhizobium genotypes associated with high levels of biological nitrogen fixation by grain legumes in a temperate-maritime cropping system.</title>
        <authorList>
            <person name="Maluk M."/>
            <person name="Francesc Ferrando Molina F."/>
            <person name="Lopez Del Egido L."/>
            <person name="Lafos M."/>
            <person name="Langarica-Fuentes A."/>
            <person name="Gebre Yohannes G."/>
            <person name="Young M.W."/>
            <person name="Martin P."/>
            <person name="Gantlett R."/>
            <person name="Kenicer G."/>
            <person name="Hawes C."/>
            <person name="Begg G.S."/>
            <person name="Quilliam R.S."/>
            <person name="Squire G.R."/>
            <person name="Poole P.S."/>
            <person name="Young P.W."/>
            <person name="Iannetta P.M."/>
            <person name="James E.K."/>
        </authorList>
    </citation>
    <scope>NUCLEOTIDE SEQUENCE [LARGE SCALE GENOMIC DNA]</scope>
    <source>
        <strain evidence="2 3">JHI1118</strain>
    </source>
</reference>
<dbReference type="EMBL" id="WUEY01000002">
    <property type="protein sequence ID" value="NEI68844.1"/>
    <property type="molecule type" value="Genomic_DNA"/>
</dbReference>
<keyword evidence="1" id="KW-0472">Membrane</keyword>
<comment type="caution">
    <text evidence="2">The sequence shown here is derived from an EMBL/GenBank/DDBJ whole genome shotgun (WGS) entry which is preliminary data.</text>
</comment>
<sequence length="206" mass="21951">MDTQPMKWWNGQTEMTRRLSSGLAVCGIVVGALYIVVQTGPTEHAMRVFDDSGRIVLGGLAPLAHSSKNGLQVAVDASPARQLMSVPIPQPSPLAAAKSGTPVGKKVASHGDVARMKVAASGGVERFDRCLPQCETRDPLIAGRPQYAQAALPVTKADDPPPIVREEEGFHPLAGARHLLIRAADAPGVMLRRGREALDDVARIDW</sequence>
<accession>A0A6L9U0Y9</accession>
<organism evidence="2 3">
    <name type="scientific">Rhizobium lusitanum</name>
    <dbReference type="NCBI Taxonomy" id="293958"/>
    <lineage>
        <taxon>Bacteria</taxon>
        <taxon>Pseudomonadati</taxon>
        <taxon>Pseudomonadota</taxon>
        <taxon>Alphaproteobacteria</taxon>
        <taxon>Hyphomicrobiales</taxon>
        <taxon>Rhizobiaceae</taxon>
        <taxon>Rhizobium/Agrobacterium group</taxon>
        <taxon>Rhizobium</taxon>
    </lineage>
</organism>
<keyword evidence="1" id="KW-0812">Transmembrane</keyword>
<evidence type="ECO:0000256" key="1">
    <source>
        <dbReference type="SAM" id="Phobius"/>
    </source>
</evidence>
<dbReference type="RefSeq" id="WP_163985285.1">
    <property type="nucleotide sequence ID" value="NZ_WUEY01000002.1"/>
</dbReference>
<evidence type="ECO:0000313" key="3">
    <source>
        <dbReference type="Proteomes" id="UP000483035"/>
    </source>
</evidence>